<sequence>MVNSPLATIGLSSTVFIATSSSVLVAIASAVVAAAAVGLQVALGSKRRMFGGYVMEVLPEVGLAGMVMDGVGSLEMMLADARWTRGELQHLDHRTLAQGERETLHALRAGALRETKNKNVRKSDYEKWNWVIVHNKNIRGSTISIPPPPLRLLTLCSALTFPSNKCKHCVAVSLERARELRVVAEQAFKFWGTAQVCQDWMTIVITLDQLSGATAPVVLVRGDLVACWLDIVEVLAYSMIVFVDHLYKAVIAHVKQTASAGSTTGRGHFWEE</sequence>
<dbReference type="EMBL" id="JH711585">
    <property type="protein sequence ID" value="EIW76770.1"/>
    <property type="molecule type" value="Genomic_DNA"/>
</dbReference>
<reference evidence="2" key="1">
    <citation type="journal article" date="2012" name="Science">
        <title>The Paleozoic origin of enzymatic lignin decomposition reconstructed from 31 fungal genomes.</title>
        <authorList>
            <person name="Floudas D."/>
            <person name="Binder M."/>
            <person name="Riley R."/>
            <person name="Barry K."/>
            <person name="Blanchette R.A."/>
            <person name="Henrissat B."/>
            <person name="Martinez A.T."/>
            <person name="Otillar R."/>
            <person name="Spatafora J.W."/>
            <person name="Yadav J.S."/>
            <person name="Aerts A."/>
            <person name="Benoit I."/>
            <person name="Boyd A."/>
            <person name="Carlson A."/>
            <person name="Copeland A."/>
            <person name="Coutinho P.M."/>
            <person name="de Vries R.P."/>
            <person name="Ferreira P."/>
            <person name="Findley K."/>
            <person name="Foster B."/>
            <person name="Gaskell J."/>
            <person name="Glotzer D."/>
            <person name="Gorecki P."/>
            <person name="Heitman J."/>
            <person name="Hesse C."/>
            <person name="Hori C."/>
            <person name="Igarashi K."/>
            <person name="Jurgens J.A."/>
            <person name="Kallen N."/>
            <person name="Kersten P."/>
            <person name="Kohler A."/>
            <person name="Kuees U."/>
            <person name="Kumar T.K.A."/>
            <person name="Kuo A."/>
            <person name="LaButti K."/>
            <person name="Larrondo L.F."/>
            <person name="Lindquist E."/>
            <person name="Ling A."/>
            <person name="Lombard V."/>
            <person name="Lucas S."/>
            <person name="Lundell T."/>
            <person name="Martin R."/>
            <person name="McLaughlin D.J."/>
            <person name="Morgenstern I."/>
            <person name="Morin E."/>
            <person name="Murat C."/>
            <person name="Nagy L.G."/>
            <person name="Nolan M."/>
            <person name="Ohm R.A."/>
            <person name="Patyshakuliyeva A."/>
            <person name="Rokas A."/>
            <person name="Ruiz-Duenas F.J."/>
            <person name="Sabat G."/>
            <person name="Salamov A."/>
            <person name="Samejima M."/>
            <person name="Schmutz J."/>
            <person name="Slot J.C."/>
            <person name="St John F."/>
            <person name="Stenlid J."/>
            <person name="Sun H."/>
            <person name="Sun S."/>
            <person name="Syed K."/>
            <person name="Tsang A."/>
            <person name="Wiebenga A."/>
            <person name="Young D."/>
            <person name="Pisabarro A."/>
            <person name="Eastwood D.C."/>
            <person name="Martin F."/>
            <person name="Cullen D."/>
            <person name="Grigoriev I.V."/>
            <person name="Hibbett D.S."/>
        </authorList>
    </citation>
    <scope>NUCLEOTIDE SEQUENCE [LARGE SCALE GENOMIC DNA]</scope>
    <source>
        <strain evidence="2">RWD-64-598 SS2</strain>
    </source>
</reference>
<gene>
    <name evidence="1" type="ORF">CONPUDRAFT_76353</name>
</gene>
<dbReference type="AlphaFoldDB" id="A0A5M3MD48"/>
<organism evidence="1 2">
    <name type="scientific">Coniophora puteana (strain RWD-64-598)</name>
    <name type="common">Brown rot fungus</name>
    <dbReference type="NCBI Taxonomy" id="741705"/>
    <lineage>
        <taxon>Eukaryota</taxon>
        <taxon>Fungi</taxon>
        <taxon>Dikarya</taxon>
        <taxon>Basidiomycota</taxon>
        <taxon>Agaricomycotina</taxon>
        <taxon>Agaricomycetes</taxon>
        <taxon>Agaricomycetidae</taxon>
        <taxon>Boletales</taxon>
        <taxon>Coniophorineae</taxon>
        <taxon>Coniophoraceae</taxon>
        <taxon>Coniophora</taxon>
    </lineage>
</organism>
<proteinExistence type="predicted"/>
<accession>A0A5M3MD48</accession>
<dbReference type="RefSeq" id="XP_007772931.1">
    <property type="nucleotide sequence ID" value="XM_007774741.1"/>
</dbReference>
<name>A0A5M3MD48_CONPW</name>
<comment type="caution">
    <text evidence="1">The sequence shown here is derived from an EMBL/GenBank/DDBJ whole genome shotgun (WGS) entry which is preliminary data.</text>
</comment>
<dbReference type="KEGG" id="cput:CONPUDRAFT_76353"/>
<dbReference type="Proteomes" id="UP000053558">
    <property type="component" value="Unassembled WGS sequence"/>
</dbReference>
<keyword evidence="2" id="KW-1185">Reference proteome</keyword>
<evidence type="ECO:0000313" key="1">
    <source>
        <dbReference type="EMBL" id="EIW76770.1"/>
    </source>
</evidence>
<dbReference type="GeneID" id="19209492"/>
<evidence type="ECO:0000313" key="2">
    <source>
        <dbReference type="Proteomes" id="UP000053558"/>
    </source>
</evidence>
<protein>
    <submittedName>
        <fullName evidence="1">Uncharacterized protein</fullName>
    </submittedName>
</protein>